<keyword evidence="1" id="KW-0812">Transmembrane</keyword>
<accession>A0A315EUP3</accession>
<keyword evidence="1" id="KW-0472">Membrane</keyword>
<reference evidence="2 3" key="1">
    <citation type="submission" date="2017-04" db="EMBL/GenBank/DDBJ databases">
        <title>Unexpected and diverse lifestyles within the genus Limnohabitans.</title>
        <authorList>
            <person name="Kasalicky V."/>
            <person name="Mehrshad M."/>
            <person name="Andrei S.-A."/>
            <person name="Salcher M."/>
            <person name="Kratochvilova H."/>
            <person name="Simek K."/>
            <person name="Ghai R."/>
        </authorList>
    </citation>
    <scope>NUCLEOTIDE SEQUENCE [LARGE SCALE GENOMIC DNA]</scope>
    <source>
        <strain evidence="2 3">MWH-C5</strain>
    </source>
</reference>
<protein>
    <submittedName>
        <fullName evidence="2">Uncharacterized protein</fullName>
    </submittedName>
</protein>
<dbReference type="RefSeq" id="WP_108359844.1">
    <property type="nucleotide sequence ID" value="NZ_NESP01000001.1"/>
</dbReference>
<proteinExistence type="predicted"/>
<dbReference type="AlphaFoldDB" id="A0A315EUP3"/>
<sequence>MTTFVNISYTTSHPGVTRFERAYASAKNVVQRLQQESTYAAVLLMFGALSLIASIYDIVDASQEGQELGAWVVLWAAILMCLVVFGKYCKRQVVAWLKADREARMWDSALTDYRVMADLRCAQSRSE</sequence>
<comment type="caution">
    <text evidence="2">The sequence shown here is derived from an EMBL/GenBank/DDBJ whole genome shotgun (WGS) entry which is preliminary data.</text>
</comment>
<keyword evidence="1" id="KW-1133">Transmembrane helix</keyword>
<keyword evidence="3" id="KW-1185">Reference proteome</keyword>
<evidence type="ECO:0000313" key="3">
    <source>
        <dbReference type="Proteomes" id="UP000251341"/>
    </source>
</evidence>
<evidence type="ECO:0000313" key="2">
    <source>
        <dbReference type="EMBL" id="PUE59672.1"/>
    </source>
</evidence>
<organism evidence="2 3">
    <name type="scientific">Limnohabitans curvus</name>
    <dbReference type="NCBI Taxonomy" id="323423"/>
    <lineage>
        <taxon>Bacteria</taxon>
        <taxon>Pseudomonadati</taxon>
        <taxon>Pseudomonadota</taxon>
        <taxon>Betaproteobacteria</taxon>
        <taxon>Burkholderiales</taxon>
        <taxon>Comamonadaceae</taxon>
        <taxon>Limnohabitans</taxon>
    </lineage>
</organism>
<name>A0A315EUP3_9BURK</name>
<gene>
    <name evidence="2" type="ORF">B9Z44_08840</name>
</gene>
<dbReference type="Proteomes" id="UP000251341">
    <property type="component" value="Unassembled WGS sequence"/>
</dbReference>
<evidence type="ECO:0000256" key="1">
    <source>
        <dbReference type="SAM" id="Phobius"/>
    </source>
</evidence>
<feature type="transmembrane region" description="Helical" evidence="1">
    <location>
        <begin position="68"/>
        <end position="88"/>
    </location>
</feature>
<dbReference type="EMBL" id="NESP01000001">
    <property type="protein sequence ID" value="PUE59672.1"/>
    <property type="molecule type" value="Genomic_DNA"/>
</dbReference>
<feature type="transmembrane region" description="Helical" evidence="1">
    <location>
        <begin position="37"/>
        <end position="56"/>
    </location>
</feature>